<dbReference type="AlphaFoldDB" id="A0A2H0UNQ2"/>
<evidence type="ECO:0000256" key="12">
    <source>
        <dbReference type="ARBA" id="ARBA00023125"/>
    </source>
</evidence>
<evidence type="ECO:0000256" key="15">
    <source>
        <dbReference type="HAMAP-Rule" id="MF_01113"/>
    </source>
</evidence>
<evidence type="ECO:0000256" key="6">
    <source>
        <dbReference type="ARBA" id="ARBA00022695"/>
    </source>
</evidence>
<feature type="binding site" evidence="15">
    <location>
        <position position="114"/>
    </location>
    <ligand>
        <name>Mg(2+)</name>
        <dbReference type="ChEBI" id="CHEBI:18420"/>
    </ligand>
</feature>
<dbReference type="SUPFAM" id="SSF100879">
    <property type="entry name" value="Lesion bypass DNA polymerase (Y-family), little finger domain"/>
    <property type="match status" value="1"/>
</dbReference>
<dbReference type="GO" id="GO:0003684">
    <property type="term" value="F:damaged DNA binding"/>
    <property type="evidence" value="ECO:0007669"/>
    <property type="project" value="InterPro"/>
</dbReference>
<comment type="subcellular location">
    <subcellularLocation>
        <location evidence="1 15">Cytoplasm</location>
    </subcellularLocation>
</comment>
<dbReference type="EMBL" id="PFBC01000018">
    <property type="protein sequence ID" value="PIR88052.1"/>
    <property type="molecule type" value="Genomic_DNA"/>
</dbReference>
<evidence type="ECO:0000256" key="4">
    <source>
        <dbReference type="ARBA" id="ARBA00022490"/>
    </source>
</evidence>
<dbReference type="GO" id="GO:0006281">
    <property type="term" value="P:DNA repair"/>
    <property type="evidence" value="ECO:0007669"/>
    <property type="project" value="UniProtKB-UniRule"/>
</dbReference>
<keyword evidence="4 15" id="KW-0963">Cytoplasm</keyword>
<evidence type="ECO:0000256" key="11">
    <source>
        <dbReference type="ARBA" id="ARBA00022932"/>
    </source>
</evidence>
<evidence type="ECO:0000313" key="17">
    <source>
        <dbReference type="EMBL" id="PIR88052.1"/>
    </source>
</evidence>
<dbReference type="GO" id="GO:0005737">
    <property type="term" value="C:cytoplasm"/>
    <property type="evidence" value="ECO:0007669"/>
    <property type="project" value="UniProtKB-SubCell"/>
</dbReference>
<dbReference type="PANTHER" id="PTHR11076:SF33">
    <property type="entry name" value="DNA POLYMERASE KAPPA"/>
    <property type="match status" value="1"/>
</dbReference>
<evidence type="ECO:0000256" key="2">
    <source>
        <dbReference type="ARBA" id="ARBA00010945"/>
    </source>
</evidence>
<dbReference type="Pfam" id="PF11799">
    <property type="entry name" value="IMS_C"/>
    <property type="match status" value="1"/>
</dbReference>
<comment type="cofactor">
    <cofactor evidence="15">
        <name>Mg(2+)</name>
        <dbReference type="ChEBI" id="CHEBI:18420"/>
    </cofactor>
    <text evidence="15">Binds 2 magnesium ions per subunit.</text>
</comment>
<dbReference type="InterPro" id="IPR050116">
    <property type="entry name" value="DNA_polymerase-Y"/>
</dbReference>
<evidence type="ECO:0000256" key="10">
    <source>
        <dbReference type="ARBA" id="ARBA00022842"/>
    </source>
</evidence>
<dbReference type="EC" id="2.7.7.7" evidence="15"/>
<name>A0A2H0UNQ2_9BACT</name>
<dbReference type="Pfam" id="PF00817">
    <property type="entry name" value="IMS"/>
    <property type="match status" value="1"/>
</dbReference>
<evidence type="ECO:0000259" key="16">
    <source>
        <dbReference type="PROSITE" id="PS50173"/>
    </source>
</evidence>
<dbReference type="NCBIfam" id="NF002677">
    <property type="entry name" value="PRK02406.1"/>
    <property type="match status" value="1"/>
</dbReference>
<dbReference type="PANTHER" id="PTHR11076">
    <property type="entry name" value="DNA REPAIR POLYMERASE UMUC / TRANSFERASE FAMILY MEMBER"/>
    <property type="match status" value="1"/>
</dbReference>
<keyword evidence="3 15" id="KW-0515">Mutator protein</keyword>
<evidence type="ECO:0000256" key="5">
    <source>
        <dbReference type="ARBA" id="ARBA00022679"/>
    </source>
</evidence>
<dbReference type="GO" id="GO:0006261">
    <property type="term" value="P:DNA-templated DNA replication"/>
    <property type="evidence" value="ECO:0007669"/>
    <property type="project" value="UniProtKB-UniRule"/>
</dbReference>
<proteinExistence type="inferred from homology"/>
<dbReference type="InterPro" id="IPR036775">
    <property type="entry name" value="DNA_pol_Y-fam_lit_finger_sf"/>
</dbReference>
<dbReference type="Gene3D" id="3.30.70.270">
    <property type="match status" value="1"/>
</dbReference>
<keyword evidence="12 15" id="KW-0238">DNA-binding</keyword>
<comment type="similarity">
    <text evidence="2 15">Belongs to the DNA polymerase type-Y family.</text>
</comment>
<dbReference type="InterPro" id="IPR022880">
    <property type="entry name" value="DNApol_IV"/>
</dbReference>
<evidence type="ECO:0000256" key="9">
    <source>
        <dbReference type="ARBA" id="ARBA00022763"/>
    </source>
</evidence>
<protein>
    <recommendedName>
        <fullName evidence="15">DNA polymerase IV</fullName>
        <shortName evidence="15">Pol IV</shortName>
        <ecNumber evidence="15">2.7.7.7</ecNumber>
    </recommendedName>
</protein>
<keyword evidence="10 15" id="KW-0460">Magnesium</keyword>
<keyword evidence="7 15" id="KW-0235">DNA replication</keyword>
<accession>A0A2H0UNQ2</accession>
<evidence type="ECO:0000256" key="7">
    <source>
        <dbReference type="ARBA" id="ARBA00022705"/>
    </source>
</evidence>
<keyword evidence="5 15" id="KW-0808">Transferase</keyword>
<evidence type="ECO:0000256" key="14">
    <source>
        <dbReference type="ARBA" id="ARBA00049244"/>
    </source>
</evidence>
<keyword evidence="11 15" id="KW-0239">DNA-directed DNA polymerase</keyword>
<gene>
    <name evidence="15" type="primary">dinB</name>
    <name evidence="17" type="ORF">COU10_01215</name>
</gene>
<dbReference type="InterPro" id="IPR043128">
    <property type="entry name" value="Rev_trsase/Diguanyl_cyclase"/>
</dbReference>
<dbReference type="Pfam" id="PF21999">
    <property type="entry name" value="IMS_HHH_1"/>
    <property type="match status" value="1"/>
</dbReference>
<evidence type="ECO:0000313" key="18">
    <source>
        <dbReference type="Proteomes" id="UP000230903"/>
    </source>
</evidence>
<evidence type="ECO:0000256" key="1">
    <source>
        <dbReference type="ARBA" id="ARBA00004496"/>
    </source>
</evidence>
<sequence>MRIVLHVDMDSFFASIEERDHPRLKGLPIVVGSDPKNGKGRGVVSTANYPARKYGIRSAVPISRAWKLSQQAKKAGQPEVVFMDVDMAKYARVSKEIMNYIASQGEAFQAGGIDECYLELISSKNNWKTARARAEKIRKYIKEKFRLTCSIGVGPNKLIAKIAVEDNKPDGLTVVRDEEVQKFLDSKSVRVIPGIGPKAEQALLQIGVETIKDLRQKTKGELVEAFGKRGGDFYQRARGISDSPVEAGGEAKSIGRDMTLEKDTLDPKILLPHFKAIAEDVFSLIKKEKLVFKTIMVVVRFEGFETHTKGHSLERPAKELNIIETEAMKLLLPFLDGRQNPKRKKIRLIGIRLSNLGEYKPGLFD</sequence>
<keyword evidence="9 15" id="KW-0227">DNA damage</keyword>
<comment type="function">
    <text evidence="15">Poorly processive, error-prone DNA polymerase involved in untargeted mutagenesis. Copies undamaged DNA at stalled replication forks, which arise in vivo from mismatched or misaligned primer ends. These misaligned primers can be extended by PolIV. Exhibits no 3'-5' exonuclease (proofreading) activity. May be involved in translesional synthesis, in conjunction with the beta clamp from PolIII.</text>
</comment>
<organism evidence="17 18">
    <name type="scientific">Candidatus Harrisonbacteria bacterium CG10_big_fil_rev_8_21_14_0_10_45_28</name>
    <dbReference type="NCBI Taxonomy" id="1974586"/>
    <lineage>
        <taxon>Bacteria</taxon>
        <taxon>Candidatus Harrisoniibacteriota</taxon>
    </lineage>
</organism>
<dbReference type="Gene3D" id="3.40.1170.60">
    <property type="match status" value="1"/>
</dbReference>
<keyword evidence="13 15" id="KW-0234">DNA repair</keyword>
<dbReference type="HAMAP" id="MF_01113">
    <property type="entry name" value="DNApol_IV"/>
    <property type="match status" value="1"/>
</dbReference>
<dbReference type="InterPro" id="IPR017961">
    <property type="entry name" value="DNA_pol_Y-fam_little_finger"/>
</dbReference>
<dbReference type="Gene3D" id="1.10.150.20">
    <property type="entry name" value="5' to 3' exonuclease, C-terminal subdomain"/>
    <property type="match status" value="1"/>
</dbReference>
<comment type="caution">
    <text evidence="17">The sequence shown here is derived from an EMBL/GenBank/DDBJ whole genome shotgun (WGS) entry which is preliminary data.</text>
</comment>
<dbReference type="InterPro" id="IPR043502">
    <property type="entry name" value="DNA/RNA_pol_sf"/>
</dbReference>
<comment type="subunit">
    <text evidence="15">Monomer.</text>
</comment>
<keyword evidence="8 15" id="KW-0479">Metal-binding</keyword>
<reference evidence="18" key="1">
    <citation type="submission" date="2017-09" db="EMBL/GenBank/DDBJ databases">
        <title>Depth-based differentiation of microbial function through sediment-hosted aquifers and enrichment of novel symbionts in the deep terrestrial subsurface.</title>
        <authorList>
            <person name="Probst A.J."/>
            <person name="Ladd B."/>
            <person name="Jarett J.K."/>
            <person name="Geller-Mcgrath D.E."/>
            <person name="Sieber C.M.K."/>
            <person name="Emerson J.B."/>
            <person name="Anantharaman K."/>
            <person name="Thomas B.C."/>
            <person name="Malmstrom R."/>
            <person name="Stieglmeier M."/>
            <person name="Klingl A."/>
            <person name="Woyke T."/>
            <person name="Ryan C.M."/>
            <person name="Banfield J.F."/>
        </authorList>
    </citation>
    <scope>NUCLEOTIDE SEQUENCE [LARGE SCALE GENOMIC DNA]</scope>
</reference>
<dbReference type="InterPro" id="IPR001126">
    <property type="entry name" value="UmuC"/>
</dbReference>
<dbReference type="GO" id="GO:0003887">
    <property type="term" value="F:DNA-directed DNA polymerase activity"/>
    <property type="evidence" value="ECO:0007669"/>
    <property type="project" value="UniProtKB-UniRule"/>
</dbReference>
<feature type="binding site" evidence="15">
    <location>
        <position position="8"/>
    </location>
    <ligand>
        <name>Mg(2+)</name>
        <dbReference type="ChEBI" id="CHEBI:18420"/>
    </ligand>
</feature>
<comment type="catalytic activity">
    <reaction evidence="14 15">
        <text>DNA(n) + a 2'-deoxyribonucleoside 5'-triphosphate = DNA(n+1) + diphosphate</text>
        <dbReference type="Rhea" id="RHEA:22508"/>
        <dbReference type="Rhea" id="RHEA-COMP:17339"/>
        <dbReference type="Rhea" id="RHEA-COMP:17340"/>
        <dbReference type="ChEBI" id="CHEBI:33019"/>
        <dbReference type="ChEBI" id="CHEBI:61560"/>
        <dbReference type="ChEBI" id="CHEBI:173112"/>
        <dbReference type="EC" id="2.7.7.7"/>
    </reaction>
</comment>
<dbReference type="SUPFAM" id="SSF56672">
    <property type="entry name" value="DNA/RNA polymerases"/>
    <property type="match status" value="1"/>
</dbReference>
<dbReference type="Gene3D" id="3.30.1490.100">
    <property type="entry name" value="DNA polymerase, Y-family, little finger domain"/>
    <property type="match status" value="1"/>
</dbReference>
<keyword evidence="6 15" id="KW-0548">Nucleotidyltransferase</keyword>
<feature type="domain" description="UmuC" evidence="16">
    <location>
        <begin position="4"/>
        <end position="196"/>
    </location>
</feature>
<dbReference type="InterPro" id="IPR053848">
    <property type="entry name" value="IMS_HHH_1"/>
</dbReference>
<dbReference type="PROSITE" id="PS50173">
    <property type="entry name" value="UMUC"/>
    <property type="match status" value="1"/>
</dbReference>
<feature type="site" description="Substrate discrimination" evidence="15">
    <location>
        <position position="13"/>
    </location>
</feature>
<dbReference type="Proteomes" id="UP000230903">
    <property type="component" value="Unassembled WGS sequence"/>
</dbReference>
<dbReference type="GO" id="GO:0042276">
    <property type="term" value="P:error-prone translesion synthesis"/>
    <property type="evidence" value="ECO:0007669"/>
    <property type="project" value="TreeGrafter"/>
</dbReference>
<evidence type="ECO:0000256" key="8">
    <source>
        <dbReference type="ARBA" id="ARBA00022723"/>
    </source>
</evidence>
<dbReference type="CDD" id="cd03586">
    <property type="entry name" value="PolY_Pol_IV_kappa"/>
    <property type="match status" value="1"/>
</dbReference>
<evidence type="ECO:0000256" key="13">
    <source>
        <dbReference type="ARBA" id="ARBA00023204"/>
    </source>
</evidence>
<feature type="active site" evidence="15">
    <location>
        <position position="115"/>
    </location>
</feature>
<dbReference type="GO" id="GO:0000287">
    <property type="term" value="F:magnesium ion binding"/>
    <property type="evidence" value="ECO:0007669"/>
    <property type="project" value="UniProtKB-UniRule"/>
</dbReference>
<evidence type="ECO:0000256" key="3">
    <source>
        <dbReference type="ARBA" id="ARBA00022457"/>
    </source>
</evidence>